<protein>
    <recommendedName>
        <fullName evidence="1">DUF7041 domain-containing protein</fullName>
    </recommendedName>
</protein>
<dbReference type="EMBL" id="BGPR01229478">
    <property type="protein sequence ID" value="GBL70102.1"/>
    <property type="molecule type" value="Genomic_DNA"/>
</dbReference>
<dbReference type="PANTHER" id="PTHR33327:SF3">
    <property type="entry name" value="RNA-DIRECTED DNA POLYMERASE"/>
    <property type="match status" value="1"/>
</dbReference>
<keyword evidence="3" id="KW-1185">Reference proteome</keyword>
<reference evidence="2 3" key="1">
    <citation type="journal article" date="2019" name="Sci. Rep.">
        <title>Orb-weaving spider Araneus ventricosus genome elucidates the spidroin gene catalogue.</title>
        <authorList>
            <person name="Kono N."/>
            <person name="Nakamura H."/>
            <person name="Ohtoshi R."/>
            <person name="Moran D.A.P."/>
            <person name="Shinohara A."/>
            <person name="Yoshida Y."/>
            <person name="Fujiwara M."/>
            <person name="Mori M."/>
            <person name="Tomita M."/>
            <person name="Arakawa K."/>
        </authorList>
    </citation>
    <scope>NUCLEOTIDE SEQUENCE [LARGE SCALE GENOMIC DNA]</scope>
</reference>
<dbReference type="Proteomes" id="UP000499080">
    <property type="component" value="Unassembled WGS sequence"/>
</dbReference>
<name>A0A4Y1ZVZ8_ARAVE</name>
<feature type="domain" description="DUF7041" evidence="1">
    <location>
        <begin position="11"/>
        <end position="96"/>
    </location>
</feature>
<dbReference type="Pfam" id="PF23055">
    <property type="entry name" value="DUF7041"/>
    <property type="match status" value="1"/>
</dbReference>
<evidence type="ECO:0000313" key="3">
    <source>
        <dbReference type="Proteomes" id="UP000499080"/>
    </source>
</evidence>
<dbReference type="OrthoDB" id="6431610at2759"/>
<comment type="caution">
    <text evidence="2">The sequence shown here is derived from an EMBL/GenBank/DDBJ whole genome shotgun (WGS) entry which is preliminary data.</text>
</comment>
<gene>
    <name evidence="2" type="ORF">AVEN_149754_1</name>
</gene>
<proteinExistence type="predicted"/>
<dbReference type="InterPro" id="IPR055469">
    <property type="entry name" value="DUF7041"/>
</dbReference>
<evidence type="ECO:0000313" key="2">
    <source>
        <dbReference type="EMBL" id="GBL70102.1"/>
    </source>
</evidence>
<evidence type="ECO:0000259" key="1">
    <source>
        <dbReference type="Pfam" id="PF23055"/>
    </source>
</evidence>
<dbReference type="AlphaFoldDB" id="A0A4Y1ZVZ8"/>
<dbReference type="PANTHER" id="PTHR33327">
    <property type="entry name" value="ENDONUCLEASE"/>
    <property type="match status" value="1"/>
</dbReference>
<sequence length="128" mass="14774">MATQEMAAIVIPPFIQPDPALWFHILESTFELASPKPTTESKTKYNFVVAHLPPEIATVVRDVIIQPDFSDTYADLKHKIIDRCSESKTQEFRRLLACESLRGSEAERITSRYEKESRNPQHRRFLTV</sequence>
<accession>A0A4Y1ZVZ8</accession>
<organism evidence="2 3">
    <name type="scientific">Araneus ventricosus</name>
    <name type="common">Orbweaver spider</name>
    <name type="synonym">Epeira ventricosa</name>
    <dbReference type="NCBI Taxonomy" id="182803"/>
    <lineage>
        <taxon>Eukaryota</taxon>
        <taxon>Metazoa</taxon>
        <taxon>Ecdysozoa</taxon>
        <taxon>Arthropoda</taxon>
        <taxon>Chelicerata</taxon>
        <taxon>Arachnida</taxon>
        <taxon>Araneae</taxon>
        <taxon>Araneomorphae</taxon>
        <taxon>Entelegynae</taxon>
        <taxon>Araneoidea</taxon>
        <taxon>Araneidae</taxon>
        <taxon>Araneus</taxon>
    </lineage>
</organism>